<protein>
    <submittedName>
        <fullName evidence="6">Glycosyl transferase</fullName>
    </submittedName>
</protein>
<evidence type="ECO:0000256" key="3">
    <source>
        <dbReference type="ARBA" id="ARBA00022679"/>
    </source>
</evidence>
<evidence type="ECO:0000256" key="1">
    <source>
        <dbReference type="ARBA" id="ARBA00006962"/>
    </source>
</evidence>
<dbReference type="Proteomes" id="UP000660675">
    <property type="component" value="Unassembled WGS sequence"/>
</dbReference>
<keyword evidence="7" id="KW-1185">Reference proteome</keyword>
<name>A0ABQ2W4E6_9ACTN</name>
<keyword evidence="3 6" id="KW-0808">Transferase</keyword>
<reference evidence="7" key="1">
    <citation type="journal article" date="2019" name="Int. J. Syst. Evol. Microbiol.">
        <title>The Global Catalogue of Microorganisms (GCM) 10K type strain sequencing project: providing services to taxonomists for standard genome sequencing and annotation.</title>
        <authorList>
            <consortium name="The Broad Institute Genomics Platform"/>
            <consortium name="The Broad Institute Genome Sequencing Center for Infectious Disease"/>
            <person name="Wu L."/>
            <person name="Ma J."/>
        </authorList>
    </citation>
    <scope>NUCLEOTIDE SEQUENCE [LARGE SCALE GENOMIC DNA]</scope>
    <source>
        <strain evidence="7">JCM 4376</strain>
    </source>
</reference>
<accession>A0ABQ2W4E6</accession>
<dbReference type="PROSITE" id="PS00375">
    <property type="entry name" value="UDPGT"/>
    <property type="match status" value="1"/>
</dbReference>
<feature type="domain" description="Erythromycin biosynthesis protein CIII-like N-terminal" evidence="5">
    <location>
        <begin position="88"/>
        <end position="137"/>
    </location>
</feature>
<dbReference type="GO" id="GO:0016740">
    <property type="term" value="F:transferase activity"/>
    <property type="evidence" value="ECO:0007669"/>
    <property type="project" value="UniProtKB-KW"/>
</dbReference>
<evidence type="ECO:0000313" key="6">
    <source>
        <dbReference type="EMBL" id="GGV91953.1"/>
    </source>
</evidence>
<evidence type="ECO:0000259" key="4">
    <source>
        <dbReference type="Pfam" id="PF06722"/>
    </source>
</evidence>
<dbReference type="Pfam" id="PF06722">
    <property type="entry name" value="EryCIII-like_C"/>
    <property type="match status" value="1"/>
</dbReference>
<dbReference type="InterPro" id="IPR010610">
    <property type="entry name" value="EryCIII-like_C"/>
</dbReference>
<gene>
    <name evidence="6" type="ORF">GCM10015535_51720</name>
</gene>
<feature type="domain" description="Erythromycin biosynthesis protein CIII-like C-terminal" evidence="4">
    <location>
        <begin position="228"/>
        <end position="377"/>
    </location>
</feature>
<dbReference type="CDD" id="cd03784">
    <property type="entry name" value="GT1_Gtf-like"/>
    <property type="match status" value="1"/>
</dbReference>
<evidence type="ECO:0000313" key="7">
    <source>
        <dbReference type="Proteomes" id="UP000660675"/>
    </source>
</evidence>
<dbReference type="InterPro" id="IPR035595">
    <property type="entry name" value="UDP_glycos_trans_CS"/>
</dbReference>
<dbReference type="InterPro" id="IPR048284">
    <property type="entry name" value="EryCIII-like_N"/>
</dbReference>
<dbReference type="PANTHER" id="PTHR48050:SF13">
    <property type="entry name" value="STEROL 3-BETA-GLUCOSYLTRANSFERASE UGT80A2"/>
    <property type="match status" value="1"/>
</dbReference>
<comment type="similarity">
    <text evidence="1">Belongs to the glycosyltransferase 28 family.</text>
</comment>
<keyword evidence="2" id="KW-0328">Glycosyltransferase</keyword>
<dbReference type="Pfam" id="PF21036">
    <property type="entry name" value="EryCIII-like_N"/>
    <property type="match status" value="1"/>
</dbReference>
<dbReference type="SUPFAM" id="SSF53756">
    <property type="entry name" value="UDP-Glycosyltransferase/glycogen phosphorylase"/>
    <property type="match status" value="1"/>
</dbReference>
<sequence length="381" mass="39974">MRVLFASTRGAGHFHPLVPLIDACTARGDDVLVVAPPALEALLASRKQPYRIGGEPPKEEIARVMAPVLELPPDDGASMMVKEVFGRLGTAAMLPALEEACRDWRPDLVLHETFEFASVVAAERHGIPHARVAVSAAQFTAATDPLLGPVLDAYGPGIAERLLAAPYLTRLPASLDPSPYAATHRYHEDLRQDVLPDWWGGARDPLVHVTLGTEAGALPTAIGLYRAVLAAVSALPVRVLLTTGHHVDATDLGPLPPHVHVEQWVPQADVLRSASLVVCHGGSGTVFGALAVGVPVVCVPLFADQPENARLVAEAGAGKVVTPAGAPANEPPVLGPDDVRSIRAAAELLLEEPSYGARARSLADEVRTTATAAELLATLAP</sequence>
<dbReference type="EMBL" id="BMTF01000020">
    <property type="protein sequence ID" value="GGV91953.1"/>
    <property type="molecule type" value="Genomic_DNA"/>
</dbReference>
<comment type="caution">
    <text evidence="6">The sequence shown here is derived from an EMBL/GenBank/DDBJ whole genome shotgun (WGS) entry which is preliminary data.</text>
</comment>
<proteinExistence type="inferred from homology"/>
<evidence type="ECO:0000259" key="5">
    <source>
        <dbReference type="Pfam" id="PF21036"/>
    </source>
</evidence>
<evidence type="ECO:0000256" key="2">
    <source>
        <dbReference type="ARBA" id="ARBA00022676"/>
    </source>
</evidence>
<dbReference type="InterPro" id="IPR050426">
    <property type="entry name" value="Glycosyltransferase_28"/>
</dbReference>
<dbReference type="Gene3D" id="3.40.50.2000">
    <property type="entry name" value="Glycogen Phosphorylase B"/>
    <property type="match status" value="2"/>
</dbReference>
<organism evidence="6 7">
    <name type="scientific">Streptomyces gelaticus</name>
    <dbReference type="NCBI Taxonomy" id="285446"/>
    <lineage>
        <taxon>Bacteria</taxon>
        <taxon>Bacillati</taxon>
        <taxon>Actinomycetota</taxon>
        <taxon>Actinomycetes</taxon>
        <taxon>Kitasatosporales</taxon>
        <taxon>Streptomycetaceae</taxon>
        <taxon>Streptomyces</taxon>
    </lineage>
</organism>
<dbReference type="InterPro" id="IPR002213">
    <property type="entry name" value="UDP_glucos_trans"/>
</dbReference>
<dbReference type="PANTHER" id="PTHR48050">
    <property type="entry name" value="STEROL 3-BETA-GLUCOSYLTRANSFERASE"/>
    <property type="match status" value="1"/>
</dbReference>
<dbReference type="RefSeq" id="WP_189546578.1">
    <property type="nucleotide sequence ID" value="NZ_BMTF01000020.1"/>
</dbReference>